<keyword evidence="2" id="KW-0238">DNA-binding</keyword>
<reference evidence="10 11" key="1">
    <citation type="submission" date="2017-08" db="EMBL/GenBank/DDBJ databases">
        <title>Whole genome sequences of 6 clinical strains closest to Corynebacterium imitans.</title>
        <authorList>
            <person name="Bernier A.-M."/>
            <person name="Burdz T."/>
            <person name="Bernard K."/>
        </authorList>
    </citation>
    <scope>NUCLEOTIDE SEQUENCE [LARGE SCALE GENOMIC DNA]</scope>
    <source>
        <strain evidence="8 10">NML92-0415</strain>
        <strain evidence="7 11">NML93-0607</strain>
    </source>
</reference>
<reference evidence="6 9" key="2">
    <citation type="submission" date="2017-08" db="EMBL/GenBank/DDBJ databases">
        <authorList>
            <person name="de Groot N.N."/>
        </authorList>
    </citation>
    <scope>NUCLEOTIDE SEQUENCE [LARGE SCALE GENOMIC DNA]</scope>
    <source>
        <strain evidence="6 9">NBT06-6</strain>
    </source>
</reference>
<dbReference type="InterPro" id="IPR001647">
    <property type="entry name" value="HTH_TetR"/>
</dbReference>
<dbReference type="Proteomes" id="UP000215771">
    <property type="component" value="Unassembled WGS sequence"/>
</dbReference>
<dbReference type="InterPro" id="IPR036271">
    <property type="entry name" value="Tet_transcr_reg_TetR-rel_C_sf"/>
</dbReference>
<dbReference type="Proteomes" id="UP000218281">
    <property type="component" value="Unassembled WGS sequence"/>
</dbReference>
<dbReference type="SUPFAM" id="SSF46689">
    <property type="entry name" value="Homeodomain-like"/>
    <property type="match status" value="1"/>
</dbReference>
<evidence type="ECO:0000313" key="10">
    <source>
        <dbReference type="Proteomes" id="UP000218041"/>
    </source>
</evidence>
<dbReference type="Pfam" id="PF00440">
    <property type="entry name" value="TetR_N"/>
    <property type="match status" value="1"/>
</dbReference>
<protein>
    <submittedName>
        <fullName evidence="7">TetR family transcriptional regulator</fullName>
    </submittedName>
</protein>
<dbReference type="InterPro" id="IPR050109">
    <property type="entry name" value="HTH-type_TetR-like_transc_reg"/>
</dbReference>
<keyword evidence="1" id="KW-0805">Transcription regulation</keyword>
<dbReference type="PANTHER" id="PTHR30055:SF234">
    <property type="entry name" value="HTH-TYPE TRANSCRIPTIONAL REGULATOR BETI"/>
    <property type="match status" value="1"/>
</dbReference>
<dbReference type="SUPFAM" id="SSF48498">
    <property type="entry name" value="Tetracyclin repressor-like, C-terminal domain"/>
    <property type="match status" value="1"/>
</dbReference>
<dbReference type="InterPro" id="IPR009057">
    <property type="entry name" value="Homeodomain-like_sf"/>
</dbReference>
<dbReference type="EMBL" id="NSGP01000001">
    <property type="protein sequence ID" value="PAT11747.1"/>
    <property type="molecule type" value="Genomic_DNA"/>
</dbReference>
<evidence type="ECO:0000256" key="1">
    <source>
        <dbReference type="ARBA" id="ARBA00023015"/>
    </source>
</evidence>
<evidence type="ECO:0000313" key="8">
    <source>
        <dbReference type="EMBL" id="PAT11747.1"/>
    </source>
</evidence>
<dbReference type="Proteomes" id="UP000218041">
    <property type="component" value="Unassembled WGS sequence"/>
</dbReference>
<dbReference type="GO" id="GO:0000976">
    <property type="term" value="F:transcription cis-regulatory region binding"/>
    <property type="evidence" value="ECO:0007669"/>
    <property type="project" value="TreeGrafter"/>
</dbReference>
<keyword evidence="3" id="KW-0804">Transcription</keyword>
<dbReference type="Gene3D" id="1.10.357.10">
    <property type="entry name" value="Tetracycline Repressor, domain 2"/>
    <property type="match status" value="1"/>
</dbReference>
<dbReference type="AlphaFoldDB" id="A0A269PGP9"/>
<accession>A0A269PGP9</accession>
<keyword evidence="11" id="KW-1185">Reference proteome</keyword>
<name>A0A269PGP9_9CORY</name>
<dbReference type="EMBL" id="NQMQ01000001">
    <property type="protein sequence ID" value="PAJ71395.1"/>
    <property type="molecule type" value="Genomic_DNA"/>
</dbReference>
<organism evidence="6 9">
    <name type="scientific">Corynebacterium hadale</name>
    <dbReference type="NCBI Taxonomy" id="2026255"/>
    <lineage>
        <taxon>Bacteria</taxon>
        <taxon>Bacillati</taxon>
        <taxon>Actinomycetota</taxon>
        <taxon>Actinomycetes</taxon>
        <taxon>Mycobacteriales</taxon>
        <taxon>Corynebacteriaceae</taxon>
        <taxon>Corynebacterium</taxon>
    </lineage>
</organism>
<evidence type="ECO:0000256" key="2">
    <source>
        <dbReference type="ARBA" id="ARBA00023125"/>
    </source>
</evidence>
<evidence type="ECO:0000256" key="3">
    <source>
        <dbReference type="ARBA" id="ARBA00023163"/>
    </source>
</evidence>
<evidence type="ECO:0000313" key="6">
    <source>
        <dbReference type="EMBL" id="PAJ71395.1"/>
    </source>
</evidence>
<evidence type="ECO:0000313" key="9">
    <source>
        <dbReference type="Proteomes" id="UP000215771"/>
    </source>
</evidence>
<evidence type="ECO:0000259" key="5">
    <source>
        <dbReference type="Pfam" id="PF17937"/>
    </source>
</evidence>
<feature type="domain" description="HTH tetR-type" evidence="4">
    <location>
        <begin position="20"/>
        <end position="54"/>
    </location>
</feature>
<dbReference type="GO" id="GO:0003700">
    <property type="term" value="F:DNA-binding transcription factor activity"/>
    <property type="evidence" value="ECO:0007669"/>
    <property type="project" value="TreeGrafter"/>
</dbReference>
<dbReference type="PANTHER" id="PTHR30055">
    <property type="entry name" value="HTH-TYPE TRANSCRIPTIONAL REGULATOR RUTR"/>
    <property type="match status" value="1"/>
</dbReference>
<comment type="caution">
    <text evidence="6">The sequence shown here is derived from an EMBL/GenBank/DDBJ whole genome shotgun (WGS) entry which is preliminary data.</text>
</comment>
<dbReference type="InterPro" id="IPR041479">
    <property type="entry name" value="TetR_CgmR_C"/>
</dbReference>
<dbReference type="Pfam" id="PF17937">
    <property type="entry name" value="TetR_C_28"/>
    <property type="match status" value="1"/>
</dbReference>
<gene>
    <name evidence="6" type="ORF">CIG21_01355</name>
    <name evidence="8" type="ORF">CKJ80_00540</name>
    <name evidence="7" type="ORF">CKJ81_07390</name>
</gene>
<evidence type="ECO:0000259" key="4">
    <source>
        <dbReference type="Pfam" id="PF00440"/>
    </source>
</evidence>
<feature type="domain" description="TetR transcriptional regulator CgmR-like C-terminal" evidence="5">
    <location>
        <begin position="85"/>
        <end position="175"/>
    </location>
</feature>
<evidence type="ECO:0000313" key="7">
    <source>
        <dbReference type="EMBL" id="PAT05673.1"/>
    </source>
</evidence>
<dbReference type="EMBL" id="NSGO01000007">
    <property type="protein sequence ID" value="PAT05673.1"/>
    <property type="molecule type" value="Genomic_DNA"/>
</dbReference>
<proteinExistence type="predicted"/>
<sequence length="176" mass="19643">MPRKSKRAEILRAAYAIVAGPGGIEAVTYDRLAAETDLSKSGLLYHFPSRHELLVGLHEYTAGLWEDKVRARAGGDAADLAPRERYRAMLVTMSEHEPLAELLVTLHAHTHPDYTRPWLEVEDRWLPRPDDTATDPDLLAASVLASGLWAHDHIYARPLAEGNRAVIVEKLLQLLN</sequence>
<dbReference type="RefSeq" id="WP_095275308.1">
    <property type="nucleotide sequence ID" value="NZ_CP047655.1"/>
</dbReference>
<evidence type="ECO:0000313" key="11">
    <source>
        <dbReference type="Proteomes" id="UP000218281"/>
    </source>
</evidence>